<organism evidence="1 2">
    <name type="scientific">Mycobacterium ulcerans (strain Agy99)</name>
    <dbReference type="NCBI Taxonomy" id="362242"/>
    <lineage>
        <taxon>Bacteria</taxon>
        <taxon>Bacillati</taxon>
        <taxon>Actinomycetota</taxon>
        <taxon>Actinomycetes</taxon>
        <taxon>Mycobacteriales</taxon>
        <taxon>Mycobacteriaceae</taxon>
        <taxon>Mycobacterium</taxon>
        <taxon>Mycobacterium ulcerans group</taxon>
    </lineage>
</organism>
<sequence length="197" mass="21786">MRQQRVLTRRQPTTSRTDCAPGVVVARMPSGMPPWLTPDSVSLVIENRYFGEAIRHRLTMLHMISTRVIGVGEYHISNEQDGVINARYLSTAAMKSGGAIGVGRARGDTSNGFPGDYRAQYFDAAGDLTGDLDLRIQRSGASYRLTWRHRRQNVSLPAAVGEVIFEGIGFPSGDRSMAVSYWMTEQVSAAIERRPLL</sequence>
<reference evidence="1 2" key="1">
    <citation type="journal article" date="2007" name="Genome Res.">
        <title>Reductive evolution and niche adaptation inferred from the genome of Mycobacterium ulcerans, the causative agent of Buruli ulcer.</title>
        <authorList>
            <person name="Stinear T.P."/>
            <person name="Seemann T."/>
            <person name="Pidot S."/>
            <person name="Frigui W."/>
            <person name="Reysset G."/>
            <person name="Garnier T."/>
            <person name="Meurice G."/>
            <person name="Simon D."/>
            <person name="Bouchier C."/>
            <person name="Ma L."/>
            <person name="Tichit M."/>
            <person name="Porter J.L."/>
            <person name="Ryan J."/>
            <person name="Johnson P.D."/>
            <person name="Davies J.K."/>
            <person name="Jenkin G.A."/>
            <person name="Small P.L."/>
            <person name="Jones L.M."/>
            <person name="Tekaia F."/>
            <person name="Laval F."/>
            <person name="Daffe M."/>
            <person name="Parkhill J."/>
            <person name="Cole S.T."/>
        </authorList>
    </citation>
    <scope>NUCLEOTIDE SEQUENCE [LARGE SCALE GENOMIC DNA]</scope>
    <source>
        <strain evidence="1 2">Agy99</strain>
    </source>
</reference>
<dbReference type="AlphaFoldDB" id="A0PRR5"/>
<gene>
    <name evidence="1" type="ordered locus">MUL_2721</name>
</gene>
<dbReference type="EMBL" id="CP000325">
    <property type="protein sequence ID" value="ABL05034.1"/>
    <property type="molecule type" value="Genomic_DNA"/>
</dbReference>
<dbReference type="HOGENOM" id="CLU_1600882_0_0_11"/>
<dbReference type="Proteomes" id="UP000000765">
    <property type="component" value="Chromosome"/>
</dbReference>
<proteinExistence type="predicted"/>
<protein>
    <submittedName>
        <fullName evidence="1">Uncharacterized protein</fullName>
    </submittedName>
</protein>
<evidence type="ECO:0000313" key="1">
    <source>
        <dbReference type="EMBL" id="ABL05034.1"/>
    </source>
</evidence>
<name>A0PRR5_MYCUA</name>
<dbReference type="eggNOG" id="ENOG502ZJVP">
    <property type="taxonomic scope" value="Bacteria"/>
</dbReference>
<accession>A0PRR5</accession>
<dbReference type="KEGG" id="mul:MUL_2721"/>
<evidence type="ECO:0000313" key="2">
    <source>
        <dbReference type="Proteomes" id="UP000000765"/>
    </source>
</evidence>